<dbReference type="GO" id="GO:0000729">
    <property type="term" value="P:DNA double-strand break processing"/>
    <property type="evidence" value="ECO:0007669"/>
    <property type="project" value="TreeGrafter"/>
</dbReference>
<dbReference type="GO" id="GO:0044547">
    <property type="term" value="F:DNA topoisomerase binding"/>
    <property type="evidence" value="ECO:0007669"/>
    <property type="project" value="TreeGrafter"/>
</dbReference>
<evidence type="ECO:0000313" key="1">
    <source>
        <dbReference type="EMBL" id="GFY39046.1"/>
    </source>
</evidence>
<dbReference type="Proteomes" id="UP000886998">
    <property type="component" value="Unassembled WGS sequence"/>
</dbReference>
<dbReference type="GO" id="GO:0005634">
    <property type="term" value="C:nucleus"/>
    <property type="evidence" value="ECO:0007669"/>
    <property type="project" value="TreeGrafter"/>
</dbReference>
<dbReference type="InterPro" id="IPR036397">
    <property type="entry name" value="RNaseH_sf"/>
</dbReference>
<dbReference type="GO" id="GO:0000793">
    <property type="term" value="C:condensed chromosome"/>
    <property type="evidence" value="ECO:0007669"/>
    <property type="project" value="TreeGrafter"/>
</dbReference>
<dbReference type="GO" id="GO:0003697">
    <property type="term" value="F:single-stranded DNA binding"/>
    <property type="evidence" value="ECO:0007669"/>
    <property type="project" value="TreeGrafter"/>
</dbReference>
<accession>A0A8X7BNT8</accession>
<organism evidence="1 2">
    <name type="scientific">Trichonephila inaurata madagascariensis</name>
    <dbReference type="NCBI Taxonomy" id="2747483"/>
    <lineage>
        <taxon>Eukaryota</taxon>
        <taxon>Metazoa</taxon>
        <taxon>Ecdysozoa</taxon>
        <taxon>Arthropoda</taxon>
        <taxon>Chelicerata</taxon>
        <taxon>Arachnida</taxon>
        <taxon>Araneae</taxon>
        <taxon>Araneomorphae</taxon>
        <taxon>Entelegynae</taxon>
        <taxon>Araneoidea</taxon>
        <taxon>Nephilidae</taxon>
        <taxon>Trichonephila</taxon>
        <taxon>Trichonephila inaurata</taxon>
    </lineage>
</organism>
<reference evidence="1" key="1">
    <citation type="submission" date="2020-08" db="EMBL/GenBank/DDBJ databases">
        <title>Multicomponent nature underlies the extraordinary mechanical properties of spider dragline silk.</title>
        <authorList>
            <person name="Kono N."/>
            <person name="Nakamura H."/>
            <person name="Mori M."/>
            <person name="Yoshida Y."/>
            <person name="Ohtoshi R."/>
            <person name="Malay A.D."/>
            <person name="Moran D.A.P."/>
            <person name="Tomita M."/>
            <person name="Numata K."/>
            <person name="Arakawa K."/>
        </authorList>
    </citation>
    <scope>NUCLEOTIDE SEQUENCE</scope>
</reference>
<dbReference type="GO" id="GO:0015074">
    <property type="term" value="P:DNA integration"/>
    <property type="evidence" value="ECO:0007669"/>
    <property type="project" value="TreeGrafter"/>
</dbReference>
<dbReference type="PANTHER" id="PTHR46060:SF2">
    <property type="entry name" value="HISTONE-LYSINE N-METHYLTRANSFERASE SETMAR"/>
    <property type="match status" value="1"/>
</dbReference>
<dbReference type="AlphaFoldDB" id="A0A8X7BNT8"/>
<dbReference type="Gene3D" id="3.30.420.10">
    <property type="entry name" value="Ribonuclease H-like superfamily/Ribonuclease H"/>
    <property type="match status" value="1"/>
</dbReference>
<dbReference type="GO" id="GO:0044774">
    <property type="term" value="P:mitotic DNA integrity checkpoint signaling"/>
    <property type="evidence" value="ECO:0007669"/>
    <property type="project" value="TreeGrafter"/>
</dbReference>
<dbReference type="GO" id="GO:0031297">
    <property type="term" value="P:replication fork processing"/>
    <property type="evidence" value="ECO:0007669"/>
    <property type="project" value="TreeGrafter"/>
</dbReference>
<name>A0A8X7BNT8_9ARAC</name>
<dbReference type="InterPro" id="IPR052709">
    <property type="entry name" value="Transposase-MT_Hybrid"/>
</dbReference>
<dbReference type="GO" id="GO:0035861">
    <property type="term" value="C:site of double-strand break"/>
    <property type="evidence" value="ECO:0007669"/>
    <property type="project" value="TreeGrafter"/>
</dbReference>
<sequence>MSRETTKNTDYDSKSVDFAVDNADSSYSSWLRRQNVMISLEIFTERRITIAILHYTLKLKENKVDYFCNVKFQKLDREICLSLCDKAQTGRPQALDDEAPQVAIEEDSSQTCGELARHFTTSSEMIRLPLLRFDKTYRLSKWVPHTLLEVHKQQRVEACLSLLSRHRRASDYRLFHFLDNHLRGKSFSNEADLRQALTDFFVSPEFYRMRIEQLETRWQKVLDTDW</sequence>
<dbReference type="GO" id="GO:0003690">
    <property type="term" value="F:double-stranded DNA binding"/>
    <property type="evidence" value="ECO:0007669"/>
    <property type="project" value="TreeGrafter"/>
</dbReference>
<proteinExistence type="predicted"/>
<dbReference type="OrthoDB" id="6433213at2759"/>
<gene>
    <name evidence="1" type="primary">NCL1_32508</name>
    <name evidence="1" type="ORF">TNIN_279151</name>
</gene>
<evidence type="ECO:0000313" key="2">
    <source>
        <dbReference type="Proteomes" id="UP000886998"/>
    </source>
</evidence>
<comment type="caution">
    <text evidence="1">The sequence shown here is derived from an EMBL/GenBank/DDBJ whole genome shotgun (WGS) entry which is preliminary data.</text>
</comment>
<dbReference type="EMBL" id="BMAV01001167">
    <property type="protein sequence ID" value="GFY39046.1"/>
    <property type="molecule type" value="Genomic_DNA"/>
</dbReference>
<dbReference type="GO" id="GO:0046975">
    <property type="term" value="F:histone H3K36 methyltransferase activity"/>
    <property type="evidence" value="ECO:0007669"/>
    <property type="project" value="TreeGrafter"/>
</dbReference>
<dbReference type="GO" id="GO:0000014">
    <property type="term" value="F:single-stranded DNA endodeoxyribonuclease activity"/>
    <property type="evidence" value="ECO:0007669"/>
    <property type="project" value="TreeGrafter"/>
</dbReference>
<protein>
    <submittedName>
        <fullName evidence="1">Histone-lysine N-methyltransferase SETMAR</fullName>
    </submittedName>
</protein>
<dbReference type="GO" id="GO:0006303">
    <property type="term" value="P:double-strand break repair via nonhomologous end joining"/>
    <property type="evidence" value="ECO:0007669"/>
    <property type="project" value="TreeGrafter"/>
</dbReference>
<dbReference type="PANTHER" id="PTHR46060">
    <property type="entry name" value="MARINER MOS1 TRANSPOSASE-LIKE PROTEIN"/>
    <property type="match status" value="1"/>
</dbReference>
<keyword evidence="2" id="KW-1185">Reference proteome</keyword>
<dbReference type="GO" id="GO:0042800">
    <property type="term" value="F:histone H3K4 methyltransferase activity"/>
    <property type="evidence" value="ECO:0007669"/>
    <property type="project" value="TreeGrafter"/>
</dbReference>